<dbReference type="Proteomes" id="UP000433737">
    <property type="component" value="Unassembled WGS sequence"/>
</dbReference>
<evidence type="ECO:0000313" key="2">
    <source>
        <dbReference type="Proteomes" id="UP000433737"/>
    </source>
</evidence>
<dbReference type="AlphaFoldDB" id="A0AAX3JC88"/>
<dbReference type="EMBL" id="CABWMH010000052">
    <property type="protein sequence ID" value="VXC59403.1"/>
    <property type="molecule type" value="Genomic_DNA"/>
</dbReference>
<organism evidence="1 2">
    <name type="scientific">Pantoea brenneri</name>
    <dbReference type="NCBI Taxonomy" id="472694"/>
    <lineage>
        <taxon>Bacteria</taxon>
        <taxon>Pseudomonadati</taxon>
        <taxon>Pseudomonadota</taxon>
        <taxon>Gammaproteobacteria</taxon>
        <taxon>Enterobacterales</taxon>
        <taxon>Erwiniaceae</taxon>
        <taxon>Pantoea</taxon>
    </lineage>
</organism>
<gene>
    <name evidence="1" type="ORF">PANT111_560045</name>
</gene>
<proteinExistence type="predicted"/>
<sequence length="318" mass="36069">MKPMLKATFFSLVNDLLARDIQPSLNASTLTSYGSITWTDGDRTRVEELYSVRDCSPLTARVFRKRFKAWFEEIVSKHKEQTTAELQSVACTPAHSEMTATAALQHMSYTLTGAIKQSQQPGFITAEAYADIKTNYELVATSCTDLATVVWLRNHLCFGYSGDEHTFEEINLGYRDHIDFILKSGWRPGTAPAHRMVLSNMFELDWWDPQQIVITSHTADTVTGTATMTDTEGEYQFAFEWNMVMGEKAEQYNLPFMVYITAARFTLPYEFSLFEYDGSPLDALTALQEMDCTLGFCNEYFTDVYQQYAPAEGAINRG</sequence>
<dbReference type="RefSeq" id="WP_159224223.1">
    <property type="nucleotide sequence ID" value="NZ_LR733503.1"/>
</dbReference>
<reference evidence="1 2" key="1">
    <citation type="submission" date="2019-10" db="EMBL/GenBank/DDBJ databases">
        <authorList>
            <person name="Karimi E."/>
        </authorList>
    </citation>
    <scope>NUCLEOTIDE SEQUENCE [LARGE SCALE GENOMIC DNA]</scope>
    <source>
        <strain evidence="1">Pantoea sp. 111</strain>
    </source>
</reference>
<protein>
    <recommendedName>
        <fullName evidence="3">YubB ferredoxin-like domain-containing protein</fullName>
    </recommendedName>
</protein>
<evidence type="ECO:0008006" key="3">
    <source>
        <dbReference type="Google" id="ProtNLM"/>
    </source>
</evidence>
<accession>A0AAX3JC88</accession>
<evidence type="ECO:0000313" key="1">
    <source>
        <dbReference type="EMBL" id="VXC59403.1"/>
    </source>
</evidence>
<name>A0AAX3JC88_9GAMM</name>
<comment type="caution">
    <text evidence="1">The sequence shown here is derived from an EMBL/GenBank/DDBJ whole genome shotgun (WGS) entry which is preliminary data.</text>
</comment>